<evidence type="ECO:0000256" key="3">
    <source>
        <dbReference type="ARBA" id="ARBA00022630"/>
    </source>
</evidence>
<dbReference type="EMBL" id="JACBNQ010000022">
    <property type="protein sequence ID" value="NYB75460.1"/>
    <property type="molecule type" value="Genomic_DNA"/>
</dbReference>
<keyword evidence="2" id="KW-0597">Phosphoprotein</keyword>
<keyword evidence="5" id="KW-0249">Electron transport</keyword>
<keyword evidence="3" id="KW-0285">Flavoprotein</keyword>
<evidence type="ECO:0000256" key="1">
    <source>
        <dbReference type="ARBA" id="ARBA00022448"/>
    </source>
</evidence>
<dbReference type="PANTHER" id="PTHR36118">
    <property type="entry name" value="ION-TRANSLOCATING OXIDOREDUCTASE COMPLEX SUBUNIT G"/>
    <property type="match status" value="1"/>
</dbReference>
<evidence type="ECO:0000256" key="4">
    <source>
        <dbReference type="ARBA" id="ARBA00022643"/>
    </source>
</evidence>
<evidence type="ECO:0000256" key="2">
    <source>
        <dbReference type="ARBA" id="ARBA00022553"/>
    </source>
</evidence>
<evidence type="ECO:0000256" key="5">
    <source>
        <dbReference type="ARBA" id="ARBA00022982"/>
    </source>
</evidence>
<dbReference type="GO" id="GO:0022900">
    <property type="term" value="P:electron transport chain"/>
    <property type="evidence" value="ECO:0007669"/>
    <property type="project" value="InterPro"/>
</dbReference>
<dbReference type="GO" id="GO:0010181">
    <property type="term" value="F:FMN binding"/>
    <property type="evidence" value="ECO:0007669"/>
    <property type="project" value="InterPro"/>
</dbReference>
<dbReference type="AlphaFoldDB" id="A0A974GXV7"/>
<dbReference type="PANTHER" id="PTHR36118:SF1">
    <property type="entry name" value="ION-TRANSLOCATING OXIDOREDUCTASE COMPLEX SUBUNIT G"/>
    <property type="match status" value="1"/>
</dbReference>
<evidence type="ECO:0000259" key="6">
    <source>
        <dbReference type="SMART" id="SM00900"/>
    </source>
</evidence>
<gene>
    <name evidence="7" type="ORF">HZF24_15025</name>
</gene>
<protein>
    <submittedName>
        <fullName evidence="7">FMN-binding protein</fullName>
    </submittedName>
</protein>
<dbReference type="InterPro" id="IPR007329">
    <property type="entry name" value="FMN-bd"/>
</dbReference>
<keyword evidence="4" id="KW-0288">FMN</keyword>
<feature type="domain" description="FMN-binding" evidence="6">
    <location>
        <begin position="133"/>
        <end position="205"/>
    </location>
</feature>
<dbReference type="Pfam" id="PF04205">
    <property type="entry name" value="FMN_bind"/>
    <property type="match status" value="2"/>
</dbReference>
<evidence type="ECO:0000313" key="8">
    <source>
        <dbReference type="Proteomes" id="UP000611629"/>
    </source>
</evidence>
<proteinExistence type="predicted"/>
<dbReference type="GO" id="GO:0009055">
    <property type="term" value="F:electron transfer activity"/>
    <property type="evidence" value="ECO:0007669"/>
    <property type="project" value="InterPro"/>
</dbReference>
<comment type="caution">
    <text evidence="7">The sequence shown here is derived from an EMBL/GenBank/DDBJ whole genome shotgun (WGS) entry which is preliminary data.</text>
</comment>
<dbReference type="GO" id="GO:0005886">
    <property type="term" value="C:plasma membrane"/>
    <property type="evidence" value="ECO:0007669"/>
    <property type="project" value="InterPro"/>
</dbReference>
<dbReference type="Proteomes" id="UP000611629">
    <property type="component" value="Unassembled WGS sequence"/>
</dbReference>
<sequence>MKKGIIIVVVLVLSYAILAVGNGMLAGNDDVATSGKETLTGAAEGFGGEVSVTVTTEGGKIVNVEIVGDGETPGIGTNAIEQLPEKIKAANSADVEIVAGATVTSEAIIKAVKSALESSGAGGGATLTGTAEGFGGTVTVTLTMDGDKITGVEIVGDGETPGIGTNAIEQLPEKIKAANSADVEVISGATITSNAIIEAVSNALAK</sequence>
<name>A0A974GXV7_SEDHY</name>
<dbReference type="Gene3D" id="3.90.1010.20">
    <property type="match status" value="2"/>
</dbReference>
<accession>A0A974GXV7</accession>
<feature type="domain" description="FMN-binding" evidence="6">
    <location>
        <begin position="45"/>
        <end position="119"/>
    </location>
</feature>
<dbReference type="InterPro" id="IPR010209">
    <property type="entry name" value="Ion_transpt_RnfG/RsxG"/>
</dbReference>
<evidence type="ECO:0000313" key="7">
    <source>
        <dbReference type="EMBL" id="NYB75460.1"/>
    </source>
</evidence>
<dbReference type="RefSeq" id="WP_179239166.1">
    <property type="nucleotide sequence ID" value="NZ_JACBNQ010000022.1"/>
</dbReference>
<keyword evidence="8" id="KW-1185">Reference proteome</keyword>
<dbReference type="SMART" id="SM00900">
    <property type="entry name" value="FMN_bind"/>
    <property type="match status" value="2"/>
</dbReference>
<organism evidence="7 8">
    <name type="scientific">Sedimentibacter hydroxybenzoicus DSM 7310</name>
    <dbReference type="NCBI Taxonomy" id="1123245"/>
    <lineage>
        <taxon>Bacteria</taxon>
        <taxon>Bacillati</taxon>
        <taxon>Bacillota</taxon>
        <taxon>Tissierellia</taxon>
        <taxon>Sedimentibacter</taxon>
    </lineage>
</organism>
<reference evidence="7" key="1">
    <citation type="submission" date="2020-07" db="EMBL/GenBank/DDBJ databases">
        <title>Genomic analysis of a strain of Sedimentibacter Hydroxybenzoicus DSM7310.</title>
        <authorList>
            <person name="Ma S."/>
        </authorList>
    </citation>
    <scope>NUCLEOTIDE SEQUENCE</scope>
    <source>
        <strain evidence="7">DSM 7310</strain>
    </source>
</reference>
<keyword evidence="1" id="KW-0813">Transport</keyword>